<dbReference type="Gene3D" id="3.40.50.150">
    <property type="entry name" value="Vaccinia Virus protein VP39"/>
    <property type="match status" value="2"/>
</dbReference>
<organism evidence="2 3">
    <name type="scientific">Brucella anthropi</name>
    <name type="common">Ochrobactrum anthropi</name>
    <dbReference type="NCBI Taxonomy" id="529"/>
    <lineage>
        <taxon>Bacteria</taxon>
        <taxon>Pseudomonadati</taxon>
        <taxon>Pseudomonadota</taxon>
        <taxon>Alphaproteobacteria</taxon>
        <taxon>Hyphomicrobiales</taxon>
        <taxon>Brucellaceae</taxon>
        <taxon>Brucella/Ochrobactrum group</taxon>
        <taxon>Brucella</taxon>
    </lineage>
</organism>
<name>A0A6L3Z2J3_BRUAN</name>
<evidence type="ECO:0000313" key="3">
    <source>
        <dbReference type="Proteomes" id="UP000481876"/>
    </source>
</evidence>
<evidence type="ECO:0000256" key="1">
    <source>
        <dbReference type="SAM" id="MobiDB-lite"/>
    </source>
</evidence>
<comment type="caution">
    <text evidence="2">The sequence shown here is derived from an EMBL/GenBank/DDBJ whole genome shotgun (WGS) entry which is preliminary data.</text>
</comment>
<sequence>MDFRELIRNEVGKNSRGIEIGASYAPILPKRDGFRTLVIDHTDTQSLRLKYNGMGVDTSRLETVDAIDDGGEFSELDLTGDGFDFIVASHVFEHLTDPIHFLQRCERALKPGGKVYLLVPDRRYTFDYLRPSTTAGHMLAAYLAEQKRHGTAVLFDHHASNATRGGIQVWMEGHKGDFAFAGTPSSGYASATSKNDEYVDCHAWVFTPSSFRLSMQDLYNAGVLGLKEELFHPSFGCEFYVVMSRNPSVTTQPDRLTLALNAIKEAGPEEPSSAAATPPQIDIAPGYESTAPSAQNAMDIFKGGWVSAFPSETGLRAGTNALFADPRILWLTAQLKDWFKGKDVLELGPLEGAHTATLLSEGAASVTAIEAKRDSYLRCLVTKEVLQLHGASFQLGNFLPYLEREETKWPLIVASGVLYHMSDPIRTLELLSSRTDRLYLWTHVVDPDAMRPGDPRLHALGDPELRDWNGRLIKLHKRPYLEQKEKTFCGGMEAEPRWINREDLLWLLAQLGFDEIITAHDKPDAEHGPSLSILASRSKAPAETEL</sequence>
<dbReference type="GO" id="GO:0008168">
    <property type="term" value="F:methyltransferase activity"/>
    <property type="evidence" value="ECO:0007669"/>
    <property type="project" value="UniProtKB-KW"/>
</dbReference>
<dbReference type="InterPro" id="IPR029063">
    <property type="entry name" value="SAM-dependent_MTases_sf"/>
</dbReference>
<protein>
    <submittedName>
        <fullName evidence="2">Methyltransferase domain-containing protein</fullName>
    </submittedName>
</protein>
<keyword evidence="2" id="KW-0489">Methyltransferase</keyword>
<dbReference type="Pfam" id="PF13489">
    <property type="entry name" value="Methyltransf_23"/>
    <property type="match status" value="1"/>
</dbReference>
<dbReference type="EMBL" id="WBWS01000017">
    <property type="protein sequence ID" value="KAB2766453.1"/>
    <property type="molecule type" value="Genomic_DNA"/>
</dbReference>
<dbReference type="Proteomes" id="UP000481876">
    <property type="component" value="Unassembled WGS sequence"/>
</dbReference>
<feature type="region of interest" description="Disordered" evidence="1">
    <location>
        <begin position="524"/>
        <end position="546"/>
    </location>
</feature>
<reference evidence="2 3" key="1">
    <citation type="submission" date="2019-09" db="EMBL/GenBank/DDBJ databases">
        <title>Taxonomic organization of the family Brucellaceae based on a phylogenomic approach.</title>
        <authorList>
            <person name="Leclercq S."/>
            <person name="Cloeckaert A."/>
            <person name="Zygmunt M.S."/>
        </authorList>
    </citation>
    <scope>NUCLEOTIDE SEQUENCE [LARGE SCALE GENOMIC DNA]</scope>
    <source>
        <strain evidence="2 3">LMG 3313</strain>
    </source>
</reference>
<proteinExistence type="predicted"/>
<accession>A0A6L3Z2J3</accession>
<dbReference type="SUPFAM" id="SSF53335">
    <property type="entry name" value="S-adenosyl-L-methionine-dependent methyltransferases"/>
    <property type="match status" value="2"/>
</dbReference>
<evidence type="ECO:0000313" key="2">
    <source>
        <dbReference type="EMBL" id="KAB2766453.1"/>
    </source>
</evidence>
<dbReference type="RefSeq" id="WP_105528988.1">
    <property type="nucleotide sequence ID" value="NZ_JBBGZE010000001.1"/>
</dbReference>
<keyword evidence="2" id="KW-0808">Transferase</keyword>
<dbReference type="GO" id="GO:0032259">
    <property type="term" value="P:methylation"/>
    <property type="evidence" value="ECO:0007669"/>
    <property type="project" value="UniProtKB-KW"/>
</dbReference>
<dbReference type="CDD" id="cd02440">
    <property type="entry name" value="AdoMet_MTases"/>
    <property type="match status" value="1"/>
</dbReference>
<gene>
    <name evidence="2" type="ORF">F9L04_16595</name>
</gene>
<dbReference type="AlphaFoldDB" id="A0A6L3Z2J3"/>